<dbReference type="Gene3D" id="2.60.120.10">
    <property type="entry name" value="Jelly Rolls"/>
    <property type="match status" value="1"/>
</dbReference>
<evidence type="ECO:0000256" key="1">
    <source>
        <dbReference type="SAM" id="SignalP"/>
    </source>
</evidence>
<organism evidence="2 3">
    <name type="scientific">Caulobacter vibrioides</name>
    <name type="common">Caulobacter crescentus</name>
    <dbReference type="NCBI Taxonomy" id="155892"/>
    <lineage>
        <taxon>Bacteria</taxon>
        <taxon>Pseudomonadati</taxon>
        <taxon>Pseudomonadota</taxon>
        <taxon>Alphaproteobacteria</taxon>
        <taxon>Caulobacterales</taxon>
        <taxon>Caulobacteraceae</taxon>
        <taxon>Caulobacter</taxon>
    </lineage>
</organism>
<proteinExistence type="predicted"/>
<accession>A0A258DBC5</accession>
<dbReference type="InterPro" id="IPR014710">
    <property type="entry name" value="RmlC-like_jellyroll"/>
</dbReference>
<dbReference type="AlphaFoldDB" id="A0A258DBC5"/>
<dbReference type="InterPro" id="IPR011051">
    <property type="entry name" value="RmlC_Cupin_sf"/>
</dbReference>
<gene>
    <name evidence="2" type="ORF">B7Z12_05110</name>
</gene>
<comment type="caution">
    <text evidence="2">The sequence shown here is derived from an EMBL/GenBank/DDBJ whole genome shotgun (WGS) entry which is preliminary data.</text>
</comment>
<sequence length="147" mass="14833">MNRSLLVLAACAALAPSLASAGATRLDIAKLQGEAIADGAQRTVLAQGEDGRPLSVLLRLSKGQVLPPHGGDGGVRLVTVVSGTLSWGDGATIAPAAEHRFGPGSVIVVPAEGGEHWAAARQDDVVIQVVRVPTNGLTPAVKAQLAP</sequence>
<dbReference type="EMBL" id="NCDQ01000054">
    <property type="protein sequence ID" value="OYX04914.1"/>
    <property type="molecule type" value="Genomic_DNA"/>
</dbReference>
<evidence type="ECO:0000313" key="3">
    <source>
        <dbReference type="Proteomes" id="UP000215616"/>
    </source>
</evidence>
<dbReference type="SUPFAM" id="SSF51182">
    <property type="entry name" value="RmlC-like cupins"/>
    <property type="match status" value="1"/>
</dbReference>
<keyword evidence="1" id="KW-0732">Signal</keyword>
<protein>
    <recommendedName>
        <fullName evidence="4">Cupin</fullName>
    </recommendedName>
</protein>
<dbReference type="Proteomes" id="UP000215616">
    <property type="component" value="Unassembled WGS sequence"/>
</dbReference>
<feature type="chain" id="PRO_5012604273" description="Cupin" evidence="1">
    <location>
        <begin position="22"/>
        <end position="147"/>
    </location>
</feature>
<evidence type="ECO:0008006" key="4">
    <source>
        <dbReference type="Google" id="ProtNLM"/>
    </source>
</evidence>
<feature type="signal peptide" evidence="1">
    <location>
        <begin position="1"/>
        <end position="21"/>
    </location>
</feature>
<evidence type="ECO:0000313" key="2">
    <source>
        <dbReference type="EMBL" id="OYX04914.1"/>
    </source>
</evidence>
<name>A0A258DBC5_CAUVI</name>
<reference evidence="2 3" key="1">
    <citation type="submission" date="2017-03" db="EMBL/GenBank/DDBJ databases">
        <title>Lifting the veil on microbial sulfur biogeochemistry in mining wastewaters.</title>
        <authorList>
            <person name="Kantor R.S."/>
            <person name="Colenbrander Nelson T."/>
            <person name="Marshall S."/>
            <person name="Bennett D."/>
            <person name="Apte S."/>
            <person name="Camacho D."/>
            <person name="Thomas B.C."/>
            <person name="Warren L.A."/>
            <person name="Banfield J.F."/>
        </authorList>
    </citation>
    <scope>NUCLEOTIDE SEQUENCE [LARGE SCALE GENOMIC DNA]</scope>
    <source>
        <strain evidence="2">32-67-7</strain>
    </source>
</reference>